<evidence type="ECO:0000313" key="3">
    <source>
        <dbReference type="Proteomes" id="UP000242687"/>
    </source>
</evidence>
<dbReference type="AlphaFoldDB" id="A0A2H9VPR6"/>
<proteinExistence type="predicted"/>
<keyword evidence="1" id="KW-1133">Transmembrane helix</keyword>
<keyword evidence="3" id="KW-1185">Reference proteome</keyword>
<evidence type="ECO:0008006" key="4">
    <source>
        <dbReference type="Google" id="ProtNLM"/>
    </source>
</evidence>
<keyword evidence="1" id="KW-0812">Transmembrane</keyword>
<feature type="transmembrane region" description="Helical" evidence="1">
    <location>
        <begin position="116"/>
        <end position="135"/>
    </location>
</feature>
<reference evidence="2 3" key="1">
    <citation type="submission" date="2017-11" db="EMBL/GenBank/DDBJ databases">
        <title>Genomic Encyclopedia of Archaeal and Bacterial Type Strains, Phase II (KMG-II): From Individual Species to Whole Genera.</title>
        <authorList>
            <person name="Goeker M."/>
        </authorList>
    </citation>
    <scope>NUCLEOTIDE SEQUENCE [LARGE SCALE GENOMIC DNA]</scope>
    <source>
        <strain evidence="2 3">DSM 28175</strain>
    </source>
</reference>
<sequence length="145" mass="16455">MYNFLLHLHSGFRYVVMVMLVAAILVAFAGWLGKREYSEGNRKLNLFAMISAHTQFLIGLILYFVSPYVQFTSVTMKDTTLRYWTMEHLVMMLFAIVLITVGHSRAKKTVLHDGKFRAIAIYYSLALLVIVAAILQSGRGLFGTN</sequence>
<gene>
    <name evidence="2" type="ORF">CLV57_3461</name>
</gene>
<dbReference type="Proteomes" id="UP000242687">
    <property type="component" value="Unassembled WGS sequence"/>
</dbReference>
<dbReference type="OrthoDB" id="329514at2"/>
<feature type="transmembrane region" description="Helical" evidence="1">
    <location>
        <begin position="12"/>
        <end position="32"/>
    </location>
</feature>
<evidence type="ECO:0000313" key="2">
    <source>
        <dbReference type="EMBL" id="PJJ80311.1"/>
    </source>
</evidence>
<accession>A0A2H9VPR6</accession>
<protein>
    <recommendedName>
        <fullName evidence="4">Cytochrome B</fullName>
    </recommendedName>
</protein>
<keyword evidence="1" id="KW-0472">Membrane</keyword>
<dbReference type="RefSeq" id="WP_100342599.1">
    <property type="nucleotide sequence ID" value="NZ_PGFJ01000002.1"/>
</dbReference>
<name>A0A2H9VPR6_9SPHI</name>
<feature type="transmembrane region" description="Helical" evidence="1">
    <location>
        <begin position="44"/>
        <end position="65"/>
    </location>
</feature>
<organism evidence="2 3">
    <name type="scientific">Mucilaginibacter auburnensis</name>
    <dbReference type="NCBI Taxonomy" id="1457233"/>
    <lineage>
        <taxon>Bacteria</taxon>
        <taxon>Pseudomonadati</taxon>
        <taxon>Bacteroidota</taxon>
        <taxon>Sphingobacteriia</taxon>
        <taxon>Sphingobacteriales</taxon>
        <taxon>Sphingobacteriaceae</taxon>
        <taxon>Mucilaginibacter</taxon>
    </lineage>
</organism>
<evidence type="ECO:0000256" key="1">
    <source>
        <dbReference type="SAM" id="Phobius"/>
    </source>
</evidence>
<feature type="transmembrane region" description="Helical" evidence="1">
    <location>
        <begin position="85"/>
        <end position="104"/>
    </location>
</feature>
<dbReference type="EMBL" id="PGFJ01000002">
    <property type="protein sequence ID" value="PJJ80311.1"/>
    <property type="molecule type" value="Genomic_DNA"/>
</dbReference>
<comment type="caution">
    <text evidence="2">The sequence shown here is derived from an EMBL/GenBank/DDBJ whole genome shotgun (WGS) entry which is preliminary data.</text>
</comment>